<accession>A0A9D2MHS2</accession>
<comment type="caution">
    <text evidence="2">The sequence shown here is derived from an EMBL/GenBank/DDBJ whole genome shotgun (WGS) entry which is preliminary data.</text>
</comment>
<dbReference type="Proteomes" id="UP000823877">
    <property type="component" value="Unassembled WGS sequence"/>
</dbReference>
<keyword evidence="1" id="KW-0472">Membrane</keyword>
<keyword evidence="1" id="KW-1133">Transmembrane helix</keyword>
<evidence type="ECO:0000313" key="2">
    <source>
        <dbReference type="EMBL" id="HJB74449.1"/>
    </source>
</evidence>
<feature type="transmembrane region" description="Helical" evidence="1">
    <location>
        <begin position="6"/>
        <end position="24"/>
    </location>
</feature>
<organism evidence="2 3">
    <name type="scientific">Candidatus Eubacterium faecale</name>
    <dbReference type="NCBI Taxonomy" id="2838568"/>
    <lineage>
        <taxon>Bacteria</taxon>
        <taxon>Bacillati</taxon>
        <taxon>Bacillota</taxon>
        <taxon>Clostridia</taxon>
        <taxon>Eubacteriales</taxon>
        <taxon>Eubacteriaceae</taxon>
        <taxon>Eubacterium</taxon>
    </lineage>
</organism>
<reference evidence="2" key="2">
    <citation type="submission" date="2021-04" db="EMBL/GenBank/DDBJ databases">
        <authorList>
            <person name="Gilroy R."/>
        </authorList>
    </citation>
    <scope>NUCLEOTIDE SEQUENCE</scope>
    <source>
        <strain evidence="2">CHK188-16595</strain>
    </source>
</reference>
<keyword evidence="1" id="KW-0812">Transmembrane</keyword>
<evidence type="ECO:0000256" key="1">
    <source>
        <dbReference type="SAM" id="Phobius"/>
    </source>
</evidence>
<dbReference type="EMBL" id="DWXN01000003">
    <property type="protein sequence ID" value="HJB74449.1"/>
    <property type="molecule type" value="Genomic_DNA"/>
</dbReference>
<dbReference type="AlphaFoldDB" id="A0A9D2MHS2"/>
<reference evidence="2" key="1">
    <citation type="journal article" date="2021" name="PeerJ">
        <title>Extensive microbial diversity within the chicken gut microbiome revealed by metagenomics and culture.</title>
        <authorList>
            <person name="Gilroy R."/>
            <person name="Ravi A."/>
            <person name="Getino M."/>
            <person name="Pursley I."/>
            <person name="Horton D.L."/>
            <person name="Alikhan N.F."/>
            <person name="Baker D."/>
            <person name="Gharbi K."/>
            <person name="Hall N."/>
            <person name="Watson M."/>
            <person name="Adriaenssens E.M."/>
            <person name="Foster-Nyarko E."/>
            <person name="Jarju S."/>
            <person name="Secka A."/>
            <person name="Antonio M."/>
            <person name="Oren A."/>
            <person name="Chaudhuri R.R."/>
            <person name="La Ragione R."/>
            <person name="Hildebrand F."/>
            <person name="Pallen M.J."/>
        </authorList>
    </citation>
    <scope>NUCLEOTIDE SEQUENCE</scope>
    <source>
        <strain evidence="2">CHK188-16595</strain>
    </source>
</reference>
<protein>
    <submittedName>
        <fullName evidence="2">DUF2500 domain-containing protein</fullName>
    </submittedName>
</protein>
<sequence length="136" mass="15300">MYRAVGLLLLIVLVIIFLIFFLLFKKGCFDNFLNRQSDPPVTVFATVIKITQDYSMSGSSFGRGDYSSGYVSGYTTDNIFFETENGERLSFSLPPGKNVFVVGDTGMLTYTKTKILKHNKIIKFFVLESGGKKHLQ</sequence>
<evidence type="ECO:0000313" key="3">
    <source>
        <dbReference type="Proteomes" id="UP000823877"/>
    </source>
</evidence>
<name>A0A9D2MHS2_9FIRM</name>
<proteinExistence type="predicted"/>
<gene>
    <name evidence="2" type="ORF">IAA37_02095</name>
</gene>